<dbReference type="AlphaFoldDB" id="A0A223NV17"/>
<dbReference type="RefSeq" id="WP_094570139.1">
    <property type="nucleotide sequence ID" value="NZ_CP022743.1"/>
</dbReference>
<evidence type="ECO:0000313" key="5">
    <source>
        <dbReference type="Proteomes" id="UP000215002"/>
    </source>
</evidence>
<feature type="modified residue" description="4-aspartylphosphate" evidence="2">
    <location>
        <position position="53"/>
    </location>
</feature>
<dbReference type="Proteomes" id="UP000215002">
    <property type="component" value="Chromosome"/>
</dbReference>
<dbReference type="GO" id="GO:0000160">
    <property type="term" value="P:phosphorelay signal transduction system"/>
    <property type="evidence" value="ECO:0007669"/>
    <property type="project" value="InterPro"/>
</dbReference>
<dbReference type="PANTHER" id="PTHR44591">
    <property type="entry name" value="STRESS RESPONSE REGULATOR PROTEIN 1"/>
    <property type="match status" value="1"/>
</dbReference>
<dbReference type="Gene3D" id="3.40.50.2300">
    <property type="match status" value="1"/>
</dbReference>
<keyword evidence="1 2" id="KW-0597">Phosphoprotein</keyword>
<dbReference type="SMART" id="SM00448">
    <property type="entry name" value="REC"/>
    <property type="match status" value="1"/>
</dbReference>
<proteinExistence type="predicted"/>
<feature type="domain" description="Response regulatory" evidence="3">
    <location>
        <begin position="4"/>
        <end position="118"/>
    </location>
</feature>
<organism evidence="4 5">
    <name type="scientific">Mucilaginibacter xinganensis</name>
    <dbReference type="NCBI Taxonomy" id="1234841"/>
    <lineage>
        <taxon>Bacteria</taxon>
        <taxon>Pseudomonadati</taxon>
        <taxon>Bacteroidota</taxon>
        <taxon>Sphingobacteriia</taxon>
        <taxon>Sphingobacteriales</taxon>
        <taxon>Sphingobacteriaceae</taxon>
        <taxon>Mucilaginibacter</taxon>
    </lineage>
</organism>
<dbReference type="InterPro" id="IPR050595">
    <property type="entry name" value="Bact_response_regulator"/>
</dbReference>
<dbReference type="Pfam" id="PF00072">
    <property type="entry name" value="Response_reg"/>
    <property type="match status" value="1"/>
</dbReference>
<dbReference type="SUPFAM" id="SSF52172">
    <property type="entry name" value="CheY-like"/>
    <property type="match status" value="1"/>
</dbReference>
<dbReference type="PANTHER" id="PTHR44591:SF3">
    <property type="entry name" value="RESPONSE REGULATORY DOMAIN-CONTAINING PROTEIN"/>
    <property type="match status" value="1"/>
</dbReference>
<dbReference type="PROSITE" id="PS50110">
    <property type="entry name" value="RESPONSE_REGULATORY"/>
    <property type="match status" value="1"/>
</dbReference>
<reference evidence="4 5" key="1">
    <citation type="submission" date="2017-08" db="EMBL/GenBank/DDBJ databases">
        <title>Complete genome sequence of Mucilaginibacter sp. strain BJC16-A31.</title>
        <authorList>
            <consortium name="Henan University of Science and Technology"/>
            <person name="You X."/>
        </authorList>
    </citation>
    <scope>NUCLEOTIDE SEQUENCE [LARGE SCALE GENOMIC DNA]</scope>
    <source>
        <strain evidence="4 5">BJC16-A31</strain>
    </source>
</reference>
<gene>
    <name evidence="4" type="ORF">MuYL_1826</name>
</gene>
<evidence type="ECO:0000313" key="4">
    <source>
        <dbReference type="EMBL" id="ASU33722.1"/>
    </source>
</evidence>
<keyword evidence="5" id="KW-1185">Reference proteome</keyword>
<evidence type="ECO:0000259" key="3">
    <source>
        <dbReference type="PROSITE" id="PS50110"/>
    </source>
</evidence>
<name>A0A223NV17_9SPHI</name>
<dbReference type="EMBL" id="CP022743">
    <property type="protein sequence ID" value="ASU33722.1"/>
    <property type="molecule type" value="Genomic_DNA"/>
</dbReference>
<dbReference type="InterPro" id="IPR011006">
    <property type="entry name" value="CheY-like_superfamily"/>
</dbReference>
<evidence type="ECO:0000256" key="2">
    <source>
        <dbReference type="PROSITE-ProRule" id="PRU00169"/>
    </source>
</evidence>
<accession>A0A223NV17</accession>
<dbReference type="OrthoDB" id="677887at2"/>
<protein>
    <recommendedName>
        <fullName evidence="3">Response regulatory domain-containing protein</fullName>
    </recommendedName>
</protein>
<dbReference type="KEGG" id="muc:MuYL_1826"/>
<sequence>MSKRILIVEDDYDILCILTDLLNEEGYEVAGLNHTPSITESVWQHKPDLVMLDFLLPGVNGGELCRELKNNATTQPLPVIILSGYPRFIESLGDYGCDGFIAKPFNIDAVMHMVERCLSKRPVLA</sequence>
<dbReference type="InterPro" id="IPR001789">
    <property type="entry name" value="Sig_transdc_resp-reg_receiver"/>
</dbReference>
<evidence type="ECO:0000256" key="1">
    <source>
        <dbReference type="ARBA" id="ARBA00022553"/>
    </source>
</evidence>